<dbReference type="GO" id="GO:0046653">
    <property type="term" value="P:tetrahydrofolate metabolic process"/>
    <property type="evidence" value="ECO:0007669"/>
    <property type="project" value="TreeGrafter"/>
</dbReference>
<evidence type="ECO:0000313" key="5">
    <source>
        <dbReference type="EMBL" id="MBD3324522.1"/>
    </source>
</evidence>
<dbReference type="FunFam" id="3.40.50.280:FF:000003">
    <property type="entry name" value="Dimethylamine methyltransferase corrinoid protein"/>
    <property type="match status" value="1"/>
</dbReference>
<dbReference type="GO" id="GO:0005829">
    <property type="term" value="C:cytosol"/>
    <property type="evidence" value="ECO:0007669"/>
    <property type="project" value="TreeGrafter"/>
</dbReference>
<dbReference type="GO" id="GO:0008705">
    <property type="term" value="F:methionine synthase activity"/>
    <property type="evidence" value="ECO:0007669"/>
    <property type="project" value="TreeGrafter"/>
</dbReference>
<evidence type="ECO:0000313" key="6">
    <source>
        <dbReference type="Proteomes" id="UP000649604"/>
    </source>
</evidence>
<accession>A0A9D5Q5R4</accession>
<comment type="caution">
    <text evidence="5">The sequence shown here is derived from an EMBL/GenBank/DDBJ whole genome shotgun (WGS) entry which is preliminary data.</text>
</comment>
<dbReference type="Pfam" id="PF02310">
    <property type="entry name" value="B12-binding"/>
    <property type="match status" value="1"/>
</dbReference>
<feature type="domain" description="B12-binding" evidence="4">
    <location>
        <begin position="10"/>
        <end position="132"/>
    </location>
</feature>
<dbReference type="SUPFAM" id="SSF52242">
    <property type="entry name" value="Cobalamin (vitamin B12)-binding domain"/>
    <property type="match status" value="1"/>
</dbReference>
<dbReference type="InterPro" id="IPR050554">
    <property type="entry name" value="Met_Synthase/Corrinoid"/>
</dbReference>
<dbReference type="PANTHER" id="PTHR45833">
    <property type="entry name" value="METHIONINE SYNTHASE"/>
    <property type="match status" value="1"/>
</dbReference>
<name>A0A9D5Q5R4_9BACT</name>
<dbReference type="InterPro" id="IPR006158">
    <property type="entry name" value="Cobalamin-bd"/>
</dbReference>
<dbReference type="InterPro" id="IPR036724">
    <property type="entry name" value="Cobalamin-bd_sf"/>
</dbReference>
<dbReference type="GO" id="GO:0031419">
    <property type="term" value="F:cobalamin binding"/>
    <property type="evidence" value="ECO:0007669"/>
    <property type="project" value="InterPro"/>
</dbReference>
<dbReference type="GO" id="GO:0050667">
    <property type="term" value="P:homocysteine metabolic process"/>
    <property type="evidence" value="ECO:0007669"/>
    <property type="project" value="TreeGrafter"/>
</dbReference>
<keyword evidence="3" id="KW-0170">Cobalt</keyword>
<dbReference type="GO" id="GO:0046872">
    <property type="term" value="F:metal ion binding"/>
    <property type="evidence" value="ECO:0007669"/>
    <property type="project" value="UniProtKB-KW"/>
</dbReference>
<reference evidence="5" key="1">
    <citation type="submission" date="2019-11" db="EMBL/GenBank/DDBJ databases">
        <title>Microbial mats filling the niche in hypersaline microbial mats.</title>
        <authorList>
            <person name="Wong H.L."/>
            <person name="Macleod F.I."/>
            <person name="White R.A. III"/>
            <person name="Burns B.P."/>
        </authorList>
    </citation>
    <scope>NUCLEOTIDE SEQUENCE</scope>
    <source>
        <strain evidence="5">Rbin_158</strain>
    </source>
</reference>
<sequence>LIVGGEVPSKGKVLLGTVKGDLHEIGKKLVGMIMESSGLVVEDLGIDISPEDFAKAVKEKQPDILGMSALLTTTMLAMKDTIEVLKEEGLRDSVKILVGGAPVSSDFAKEIGADGWAPDAVSAKDLAIQLIG</sequence>
<gene>
    <name evidence="5" type="ORF">GF339_08050</name>
</gene>
<comment type="similarity">
    <text evidence="1">Belongs to the methylamine corrinoid protein family.</text>
</comment>
<keyword evidence="2" id="KW-0479">Metal-binding</keyword>
<protein>
    <submittedName>
        <fullName evidence="5">Cobalamin-binding protein</fullName>
    </submittedName>
</protein>
<feature type="non-terminal residue" evidence="5">
    <location>
        <position position="1"/>
    </location>
</feature>
<evidence type="ECO:0000256" key="2">
    <source>
        <dbReference type="ARBA" id="ARBA00022723"/>
    </source>
</evidence>
<dbReference type="EMBL" id="WJJP01000249">
    <property type="protein sequence ID" value="MBD3324522.1"/>
    <property type="molecule type" value="Genomic_DNA"/>
</dbReference>
<dbReference type="Gene3D" id="3.40.50.280">
    <property type="entry name" value="Cobalamin-binding domain"/>
    <property type="match status" value="1"/>
</dbReference>
<dbReference type="AlphaFoldDB" id="A0A9D5Q5R4"/>
<proteinExistence type="inferred from homology"/>
<evidence type="ECO:0000256" key="3">
    <source>
        <dbReference type="ARBA" id="ARBA00023285"/>
    </source>
</evidence>
<dbReference type="PROSITE" id="PS51332">
    <property type="entry name" value="B12_BINDING"/>
    <property type="match status" value="1"/>
</dbReference>
<dbReference type="PANTHER" id="PTHR45833:SF1">
    <property type="entry name" value="METHIONINE SYNTHASE"/>
    <property type="match status" value="1"/>
</dbReference>
<organism evidence="5 6">
    <name type="scientific">candidate division KSB3 bacterium</name>
    <dbReference type="NCBI Taxonomy" id="2044937"/>
    <lineage>
        <taxon>Bacteria</taxon>
        <taxon>candidate division KSB3</taxon>
    </lineage>
</organism>
<dbReference type="Proteomes" id="UP000649604">
    <property type="component" value="Unassembled WGS sequence"/>
</dbReference>
<evidence type="ECO:0000256" key="1">
    <source>
        <dbReference type="ARBA" id="ARBA00010854"/>
    </source>
</evidence>
<evidence type="ECO:0000259" key="4">
    <source>
        <dbReference type="PROSITE" id="PS51332"/>
    </source>
</evidence>